<comment type="subcellular location">
    <subcellularLocation>
        <location evidence="1">Cell membrane</location>
        <topology evidence="1">Multi-pass membrane protein</topology>
    </subcellularLocation>
</comment>
<evidence type="ECO:0000313" key="10">
    <source>
        <dbReference type="EMBL" id="MBP2022899.1"/>
    </source>
</evidence>
<feature type="transmembrane region" description="Helical" evidence="8">
    <location>
        <begin position="7"/>
        <end position="25"/>
    </location>
</feature>
<feature type="transmembrane region" description="Helical" evidence="8">
    <location>
        <begin position="207"/>
        <end position="229"/>
    </location>
</feature>
<accession>A0ABS4K544</accession>
<evidence type="ECO:0000256" key="5">
    <source>
        <dbReference type="ARBA" id="ARBA00022692"/>
    </source>
</evidence>
<dbReference type="InterPro" id="IPR003352">
    <property type="entry name" value="PTS_EIIC"/>
</dbReference>
<proteinExistence type="predicted"/>
<feature type="transmembrane region" description="Helical" evidence="8">
    <location>
        <begin position="64"/>
        <end position="84"/>
    </location>
</feature>
<keyword evidence="5 8" id="KW-0812">Transmembrane</keyword>
<reference evidence="10 11" key="1">
    <citation type="submission" date="2021-03" db="EMBL/GenBank/DDBJ databases">
        <title>Genomic Encyclopedia of Type Strains, Phase IV (KMG-IV): sequencing the most valuable type-strain genomes for metagenomic binning, comparative biology and taxonomic classification.</title>
        <authorList>
            <person name="Goeker M."/>
        </authorList>
    </citation>
    <scope>NUCLEOTIDE SEQUENCE [LARGE SCALE GENOMIC DNA]</scope>
    <source>
        <strain evidence="10 11">DSM 28650</strain>
    </source>
</reference>
<keyword evidence="3" id="KW-1003">Cell membrane</keyword>
<protein>
    <submittedName>
        <fullName evidence="10">Fructose-specific phosphotransferase system IIC component</fullName>
    </submittedName>
</protein>
<evidence type="ECO:0000256" key="8">
    <source>
        <dbReference type="SAM" id="Phobius"/>
    </source>
</evidence>
<organism evidence="10 11">
    <name type="scientific">Clostridium punense</name>
    <dbReference type="NCBI Taxonomy" id="1054297"/>
    <lineage>
        <taxon>Bacteria</taxon>
        <taxon>Bacillati</taxon>
        <taxon>Bacillota</taxon>
        <taxon>Clostridia</taxon>
        <taxon>Eubacteriales</taxon>
        <taxon>Clostridiaceae</taxon>
        <taxon>Clostridium</taxon>
    </lineage>
</organism>
<keyword evidence="4" id="KW-0762">Sugar transport</keyword>
<keyword evidence="6 8" id="KW-1133">Transmembrane helix</keyword>
<dbReference type="EMBL" id="JAGGLL010000020">
    <property type="protein sequence ID" value="MBP2022899.1"/>
    <property type="molecule type" value="Genomic_DNA"/>
</dbReference>
<keyword evidence="11" id="KW-1185">Reference proteome</keyword>
<feature type="transmembrane region" description="Helical" evidence="8">
    <location>
        <begin position="172"/>
        <end position="195"/>
    </location>
</feature>
<evidence type="ECO:0000256" key="3">
    <source>
        <dbReference type="ARBA" id="ARBA00022475"/>
    </source>
</evidence>
<keyword evidence="2" id="KW-0813">Transport</keyword>
<sequence length="343" mass="35793">MEVLKGLFTLMLVLVMFYLFSSKAYKGEKAMTGLAGAAVATFLVEAIYKYILGDAVGIAFAAEIGKAAGSVAGIICAILVMLKMDVEFDVAAATGAVLFGFGILPGFVAGYLLAIVYDKLKSKLNDTLKLIAILLLFVPLARFIAVLVNPVVTMALEEIGVTIVNATTMSPIFMGFVLGGIITVISTSPLSSMALTAMLSLKGIPMGIGCIACVGGAFANGMMFLKIGIKDKSKLISLMLEPLTQADLVTKNSGPLYTASFIGGGLAGIIAVLFKIKVDAPGTASSIPGFFTPFAFNDPIVVSKTLLFAIIAGILGGIISTYAYGFIKELKLKNSFQATSKNT</sequence>
<feature type="domain" description="Phosphotransferase system EIIC" evidence="9">
    <location>
        <begin position="29"/>
        <end position="332"/>
    </location>
</feature>
<comment type="caution">
    <text evidence="10">The sequence shown here is derived from an EMBL/GenBank/DDBJ whole genome shotgun (WGS) entry which is preliminary data.</text>
</comment>
<dbReference type="PANTHER" id="PTHR40063">
    <property type="entry name" value="MEMBRANE PROTEIN-RELATED"/>
    <property type="match status" value="1"/>
</dbReference>
<evidence type="ECO:0000256" key="2">
    <source>
        <dbReference type="ARBA" id="ARBA00022448"/>
    </source>
</evidence>
<dbReference type="PANTHER" id="PTHR40063:SF1">
    <property type="entry name" value="MEMBRANE PROTEIN"/>
    <property type="match status" value="1"/>
</dbReference>
<evidence type="ECO:0000256" key="7">
    <source>
        <dbReference type="ARBA" id="ARBA00023136"/>
    </source>
</evidence>
<feature type="transmembrane region" description="Helical" evidence="8">
    <location>
        <begin position="90"/>
        <end position="116"/>
    </location>
</feature>
<dbReference type="Pfam" id="PF13303">
    <property type="entry name" value="PTS_EIIC_2"/>
    <property type="match status" value="1"/>
</dbReference>
<feature type="transmembrane region" description="Helical" evidence="8">
    <location>
        <begin position="128"/>
        <end position="152"/>
    </location>
</feature>
<feature type="transmembrane region" description="Helical" evidence="8">
    <location>
        <begin position="256"/>
        <end position="274"/>
    </location>
</feature>
<evidence type="ECO:0000313" key="11">
    <source>
        <dbReference type="Proteomes" id="UP001519308"/>
    </source>
</evidence>
<evidence type="ECO:0000256" key="1">
    <source>
        <dbReference type="ARBA" id="ARBA00004651"/>
    </source>
</evidence>
<evidence type="ECO:0000259" key="9">
    <source>
        <dbReference type="Pfam" id="PF13303"/>
    </source>
</evidence>
<evidence type="ECO:0000256" key="6">
    <source>
        <dbReference type="ARBA" id="ARBA00022989"/>
    </source>
</evidence>
<gene>
    <name evidence="10" type="ORF">J2Z44_002724</name>
</gene>
<dbReference type="Proteomes" id="UP001519308">
    <property type="component" value="Unassembled WGS sequence"/>
</dbReference>
<feature type="transmembrane region" description="Helical" evidence="8">
    <location>
        <begin position="306"/>
        <end position="327"/>
    </location>
</feature>
<keyword evidence="7 8" id="KW-0472">Membrane</keyword>
<dbReference type="RefSeq" id="WP_021285320.1">
    <property type="nucleotide sequence ID" value="NZ_JAGGLL010000020.1"/>
</dbReference>
<name>A0ABS4K544_9CLOT</name>
<evidence type="ECO:0000256" key="4">
    <source>
        <dbReference type="ARBA" id="ARBA00022597"/>
    </source>
</evidence>
<feature type="transmembrane region" description="Helical" evidence="8">
    <location>
        <begin position="31"/>
        <end position="52"/>
    </location>
</feature>